<reference evidence="3" key="1">
    <citation type="submission" date="2018-05" db="EMBL/GenBank/DDBJ databases">
        <authorList>
            <person name="Lanie J.A."/>
            <person name="Ng W.-L."/>
            <person name="Kazmierczak K.M."/>
            <person name="Andrzejewski T.M."/>
            <person name="Davidsen T.M."/>
            <person name="Wayne K.J."/>
            <person name="Tettelin H."/>
            <person name="Glass J.I."/>
            <person name="Rusch D."/>
            <person name="Podicherti R."/>
            <person name="Tsui H.-C.T."/>
            <person name="Winkler M.E."/>
        </authorList>
    </citation>
    <scope>NUCLEOTIDE SEQUENCE</scope>
</reference>
<sequence length="182" mass="18984">METLPELIADETQLDSVLTTPSDALRGFIPQVKTPLVILGAGGKMGPTLAVMAKHAADLAGHALEVIAVSRYSNDATRLWLENNGVQTLTADLVKNSAWGKLPDSENVIYLVGHKFGTEDNPGLTWAMNTLVPAAASGRYSQARIVALSTGCVYPMAPTGSGGATESTPPEPIGEDASARLA</sequence>
<evidence type="ECO:0000259" key="2">
    <source>
        <dbReference type="Pfam" id="PF01370"/>
    </source>
</evidence>
<feature type="non-terminal residue" evidence="3">
    <location>
        <position position="182"/>
    </location>
</feature>
<proteinExistence type="predicted"/>
<feature type="region of interest" description="Disordered" evidence="1">
    <location>
        <begin position="159"/>
        <end position="182"/>
    </location>
</feature>
<accession>A0A383DE08</accession>
<gene>
    <name evidence="3" type="ORF">METZ01_LOCUS495407</name>
</gene>
<evidence type="ECO:0000256" key="1">
    <source>
        <dbReference type="SAM" id="MobiDB-lite"/>
    </source>
</evidence>
<feature type="domain" description="NAD-dependent epimerase/dehydratase" evidence="2">
    <location>
        <begin position="37"/>
        <end position="172"/>
    </location>
</feature>
<evidence type="ECO:0000313" key="3">
    <source>
        <dbReference type="EMBL" id="SVE42553.1"/>
    </source>
</evidence>
<dbReference type="InterPro" id="IPR036291">
    <property type="entry name" value="NAD(P)-bd_dom_sf"/>
</dbReference>
<organism evidence="3">
    <name type="scientific">marine metagenome</name>
    <dbReference type="NCBI Taxonomy" id="408172"/>
    <lineage>
        <taxon>unclassified sequences</taxon>
        <taxon>metagenomes</taxon>
        <taxon>ecological metagenomes</taxon>
    </lineage>
</organism>
<dbReference type="AlphaFoldDB" id="A0A383DE08"/>
<dbReference type="InterPro" id="IPR001509">
    <property type="entry name" value="Epimerase_deHydtase"/>
</dbReference>
<name>A0A383DE08_9ZZZZ</name>
<protein>
    <recommendedName>
        <fullName evidence="2">NAD-dependent epimerase/dehydratase domain-containing protein</fullName>
    </recommendedName>
</protein>
<dbReference type="EMBL" id="UINC01216427">
    <property type="protein sequence ID" value="SVE42553.1"/>
    <property type="molecule type" value="Genomic_DNA"/>
</dbReference>
<dbReference type="Gene3D" id="3.40.50.720">
    <property type="entry name" value="NAD(P)-binding Rossmann-like Domain"/>
    <property type="match status" value="1"/>
</dbReference>
<dbReference type="SUPFAM" id="SSF51735">
    <property type="entry name" value="NAD(P)-binding Rossmann-fold domains"/>
    <property type="match status" value="1"/>
</dbReference>
<dbReference type="Pfam" id="PF01370">
    <property type="entry name" value="Epimerase"/>
    <property type="match status" value="1"/>
</dbReference>